<feature type="region of interest" description="Disordered" evidence="5">
    <location>
        <begin position="1"/>
        <end position="21"/>
    </location>
</feature>
<dbReference type="PROSITE" id="PS50966">
    <property type="entry name" value="ZF_SWIM"/>
    <property type="match status" value="1"/>
</dbReference>
<name>A0A232EE46_9HYME</name>
<dbReference type="Gene3D" id="3.30.40.10">
    <property type="entry name" value="Zinc/RING finger domain, C3HC4 (zinc finger)"/>
    <property type="match status" value="1"/>
</dbReference>
<evidence type="ECO:0000313" key="8">
    <source>
        <dbReference type="Proteomes" id="UP000215335"/>
    </source>
</evidence>
<evidence type="ECO:0000313" key="7">
    <source>
        <dbReference type="EMBL" id="OXU16629.1"/>
    </source>
</evidence>
<feature type="compositionally biased region" description="Acidic residues" evidence="5">
    <location>
        <begin position="1"/>
        <end position="12"/>
    </location>
</feature>
<evidence type="ECO:0000256" key="3">
    <source>
        <dbReference type="ARBA" id="ARBA00022833"/>
    </source>
</evidence>
<keyword evidence="1" id="KW-0479">Metal-binding</keyword>
<keyword evidence="2 4" id="KW-0863">Zinc-finger</keyword>
<evidence type="ECO:0000256" key="5">
    <source>
        <dbReference type="SAM" id="MobiDB-lite"/>
    </source>
</evidence>
<dbReference type="InterPro" id="IPR048324">
    <property type="entry name" value="ZSWIM1-3_RNaseH-like"/>
</dbReference>
<dbReference type="InterPro" id="IPR013083">
    <property type="entry name" value="Znf_RING/FYVE/PHD"/>
</dbReference>
<dbReference type="SUPFAM" id="SSF57903">
    <property type="entry name" value="FYVE/PHD zinc finger"/>
    <property type="match status" value="1"/>
</dbReference>
<dbReference type="EMBL" id="NNAY01005564">
    <property type="protein sequence ID" value="OXU16629.1"/>
    <property type="molecule type" value="Genomic_DNA"/>
</dbReference>
<dbReference type="InterPro" id="IPR011011">
    <property type="entry name" value="Znf_FYVE_PHD"/>
</dbReference>
<protein>
    <recommendedName>
        <fullName evidence="6">SWIM-type domain-containing protein</fullName>
    </recommendedName>
</protein>
<accession>A0A232EE46</accession>
<dbReference type="InterPro" id="IPR001965">
    <property type="entry name" value="Znf_PHD"/>
</dbReference>
<dbReference type="Pfam" id="PF21056">
    <property type="entry name" value="ZSWIM1-3_RNaseH-like"/>
    <property type="match status" value="1"/>
</dbReference>
<dbReference type="AlphaFoldDB" id="A0A232EE46"/>
<evidence type="ECO:0000256" key="4">
    <source>
        <dbReference type="PROSITE-ProRule" id="PRU00325"/>
    </source>
</evidence>
<reference evidence="7 8" key="1">
    <citation type="journal article" date="2017" name="Curr. Biol.">
        <title>The Evolution of Venom by Co-option of Single-Copy Genes.</title>
        <authorList>
            <person name="Martinson E.O."/>
            <person name="Mrinalini"/>
            <person name="Kelkar Y.D."/>
            <person name="Chang C.H."/>
            <person name="Werren J.H."/>
        </authorList>
    </citation>
    <scope>NUCLEOTIDE SEQUENCE [LARGE SCALE GENOMIC DNA]</scope>
    <source>
        <strain evidence="7 8">Alberta</strain>
        <tissue evidence="7">Whole body</tissue>
    </source>
</reference>
<evidence type="ECO:0000256" key="2">
    <source>
        <dbReference type="ARBA" id="ARBA00022771"/>
    </source>
</evidence>
<organism evidence="7 8">
    <name type="scientific">Trichomalopsis sarcophagae</name>
    <dbReference type="NCBI Taxonomy" id="543379"/>
    <lineage>
        <taxon>Eukaryota</taxon>
        <taxon>Metazoa</taxon>
        <taxon>Ecdysozoa</taxon>
        <taxon>Arthropoda</taxon>
        <taxon>Hexapoda</taxon>
        <taxon>Insecta</taxon>
        <taxon>Pterygota</taxon>
        <taxon>Neoptera</taxon>
        <taxon>Endopterygota</taxon>
        <taxon>Hymenoptera</taxon>
        <taxon>Apocrita</taxon>
        <taxon>Proctotrupomorpha</taxon>
        <taxon>Chalcidoidea</taxon>
        <taxon>Pteromalidae</taxon>
        <taxon>Pteromalinae</taxon>
        <taxon>Trichomalopsis</taxon>
    </lineage>
</organism>
<dbReference type="SMART" id="SM00249">
    <property type="entry name" value="PHD"/>
    <property type="match status" value="1"/>
</dbReference>
<sequence length="989" mass="113334">MEDKDNVEDDSINEFSPRSKQNYEAKIQSAVSARPDVQANSKVCANPLAKRNLAKIELRKLINIKKFTSDNEVKEFMDHHKLSVVGSHDKSKLVNVLRVNANSSVSKRYILYNCVYGPSKANLQPLSMKKKKTFTQALGCPARIALSLSNDGSHYIVSDAEEHDDSHQIVDVSNVFVNLVLIRIMKLVMFFKNFQSIPKKVHVKDRKLTAEQVKQVQERKRTGGNKMKMIVDLHNQGSKCTLRDISNIQAAMRSESLGNSVSATVDILNKYVYEFKTNAANDFEALAFFTPGMRAIFQAWPEFNMIDATYSLLQLDYPLVLWNVVDGNGHTEIVAVCIVAHETDDSYKWFIYFVIKHNEEACSKISCFMGDKDGTIRSCIKSKFNVPMLICEMDITKEVRVALLEIIRKMIYSYSECRYNELYSEFCEIASKEVRTYFDHNWHNCKNEWVRGFMNFYNFCNETNNRTESLNQKIKLFCDKNQCLADFVSHFLEFIVHIHQYERDVEIIRNFDRRPAYLLSDDLTAYFNYLSNYAFRFIEDQIDRMKFVENIHFVNKQVALLKSNSGNTKYTVSPILCTCKVFLSMGLPCRHIFKVRLHLSMTLFDENLVNRRWSKEHLKQHRVFFTEKEVASSNVDNQNVVTCIASNDLNVLGHSDCSDKNKDVEYTCVNAATTKDEKCEHSFTCKGAIPKIHTNVLRSSFCNENVGNVACSKDKTKTVYSTKCNVLSKNDFETNVNDVLPEGNLESPKNDDEVLQCCLPNENVENVVHINDKSTVVSKHSMKRSVIKRTNEVKSNISDSLPIGNSDIPNSEVDLSSIKLLKVSSKRGRPKGKMLTPIGLPKKTYKEPVAYKKRTKEDRAKFILSLIVPKVTMQNFDINNSKIGINNLKLKKLPCIIHHDDIVLNEVESYMDADAFATLLEAVTNDAKNVVWICYICKKNLEESQRADNQPSVAHTCDSCLKWYHAECLNIENIVDDEDGPFYFHNCLK</sequence>
<dbReference type="GO" id="GO:0008270">
    <property type="term" value="F:zinc ion binding"/>
    <property type="evidence" value="ECO:0007669"/>
    <property type="project" value="UniProtKB-KW"/>
</dbReference>
<dbReference type="Pfam" id="PF04434">
    <property type="entry name" value="SWIM"/>
    <property type="match status" value="1"/>
</dbReference>
<keyword evidence="8" id="KW-1185">Reference proteome</keyword>
<gene>
    <name evidence="7" type="ORF">TSAR_009246</name>
</gene>
<dbReference type="PANTHER" id="PTHR31569:SF4">
    <property type="entry name" value="SWIM-TYPE DOMAIN-CONTAINING PROTEIN"/>
    <property type="match status" value="1"/>
</dbReference>
<dbReference type="InterPro" id="IPR052579">
    <property type="entry name" value="Zinc_finger_SWIM"/>
</dbReference>
<evidence type="ECO:0000259" key="6">
    <source>
        <dbReference type="PROSITE" id="PS50966"/>
    </source>
</evidence>
<evidence type="ECO:0000256" key="1">
    <source>
        <dbReference type="ARBA" id="ARBA00022723"/>
    </source>
</evidence>
<comment type="caution">
    <text evidence="7">The sequence shown here is derived from an EMBL/GenBank/DDBJ whole genome shotgun (WGS) entry which is preliminary data.</text>
</comment>
<dbReference type="CDD" id="cd15489">
    <property type="entry name" value="PHD_SF"/>
    <property type="match status" value="1"/>
</dbReference>
<dbReference type="STRING" id="543379.A0A232EE46"/>
<keyword evidence="3" id="KW-0862">Zinc</keyword>
<feature type="domain" description="SWIM-type" evidence="6">
    <location>
        <begin position="568"/>
        <end position="600"/>
    </location>
</feature>
<dbReference type="Proteomes" id="UP000215335">
    <property type="component" value="Unassembled WGS sequence"/>
</dbReference>
<dbReference type="InterPro" id="IPR007527">
    <property type="entry name" value="Znf_SWIM"/>
</dbReference>
<proteinExistence type="predicted"/>
<dbReference type="PANTHER" id="PTHR31569">
    <property type="entry name" value="SWIM-TYPE DOMAIN-CONTAINING PROTEIN"/>
    <property type="match status" value="1"/>
</dbReference>